<keyword evidence="4" id="KW-1185">Reference proteome</keyword>
<dbReference type="EMBL" id="QYUP01000153">
    <property type="protein sequence ID" value="RJG11160.1"/>
    <property type="molecule type" value="Genomic_DNA"/>
</dbReference>
<feature type="domain" description="Wadjet protein JetD C-terminal" evidence="1">
    <location>
        <begin position="222"/>
        <end position="398"/>
    </location>
</feature>
<dbReference type="OrthoDB" id="322908at2"/>
<dbReference type="AlphaFoldDB" id="A0A418XFC4"/>
<organism evidence="3 4">
    <name type="scientific">Massilia cavernae</name>
    <dbReference type="NCBI Taxonomy" id="2320864"/>
    <lineage>
        <taxon>Bacteria</taxon>
        <taxon>Pseudomonadati</taxon>
        <taxon>Pseudomonadota</taxon>
        <taxon>Betaproteobacteria</taxon>
        <taxon>Burkholderiales</taxon>
        <taxon>Oxalobacteraceae</taxon>
        <taxon>Telluria group</taxon>
        <taxon>Massilia</taxon>
    </lineage>
</organism>
<reference evidence="3 4" key="1">
    <citation type="submission" date="2018-09" db="EMBL/GenBank/DDBJ databases">
        <authorList>
            <person name="Zhu H."/>
        </authorList>
    </citation>
    <scope>NUCLEOTIDE SEQUENCE [LARGE SCALE GENOMIC DNA]</scope>
    <source>
        <strain evidence="3 4">K1S02-61</strain>
    </source>
</reference>
<dbReference type="Pfam" id="PF09983">
    <property type="entry name" value="JetD_C"/>
    <property type="match status" value="1"/>
</dbReference>
<dbReference type="RefSeq" id="WP_119812629.1">
    <property type="nucleotide sequence ID" value="NZ_QYUP01000153.1"/>
</dbReference>
<proteinExistence type="predicted"/>
<sequence length="402" mass="45389">MNRKAPVKAWSTPADITAQLSRMWDDGRMLAARVSGESLFPLQLRLRQPGIEDIGADFGEVQQWIRALEASSSSSKGCGYELVWREINHRQTGRQRLPDAALVPTEADALRLIGRQGDMRRFEELAALTLAQFPQLAGWLRRRGHALLEHAAAWPRVLAILAWFSTHHRPQLYLRQLDIPGVDSKFIESRKALLIELLDEVLPPEAFDATAIGARQFEMRYGLLGKPALVRFRMLDPRHYLAGLSDVSVPVAQFAGAQFDVKRVFVTENEVNGLAFPDKESSMVVFGGGYGIDRLAGVPWLREKDVIYWGDIDTHGFAILDRFRASVPHVRSIMMDVATLDSHRLMWGQEGEATRFTGELTRLSEAERELYDELRHDVHGSRIRLEQERLGFGWVSDAVAKA</sequence>
<dbReference type="PIRSF" id="PIRSF028408">
    <property type="entry name" value="UCP028408"/>
    <property type="match status" value="1"/>
</dbReference>
<protein>
    <recommendedName>
        <fullName evidence="5">DUF3322 and DUF2220 domain-containing protein</fullName>
    </recommendedName>
</protein>
<evidence type="ECO:0000313" key="3">
    <source>
        <dbReference type="EMBL" id="RJG11160.1"/>
    </source>
</evidence>
<name>A0A418XFC4_9BURK</name>
<accession>A0A418XFC4</accession>
<dbReference type="InterPro" id="IPR024537">
    <property type="entry name" value="DUF3322"/>
</dbReference>
<evidence type="ECO:0000259" key="1">
    <source>
        <dbReference type="Pfam" id="PF09983"/>
    </source>
</evidence>
<dbReference type="InterPro" id="IPR024534">
    <property type="entry name" value="JetD_C"/>
</dbReference>
<comment type="caution">
    <text evidence="3">The sequence shown here is derived from an EMBL/GenBank/DDBJ whole genome shotgun (WGS) entry which is preliminary data.</text>
</comment>
<dbReference type="Pfam" id="PF11795">
    <property type="entry name" value="DUF3322"/>
    <property type="match status" value="1"/>
</dbReference>
<feature type="domain" description="DUF3322" evidence="2">
    <location>
        <begin position="13"/>
        <end position="199"/>
    </location>
</feature>
<dbReference type="InterPro" id="IPR014544">
    <property type="entry name" value="UCP028408"/>
</dbReference>
<evidence type="ECO:0008006" key="5">
    <source>
        <dbReference type="Google" id="ProtNLM"/>
    </source>
</evidence>
<evidence type="ECO:0000313" key="4">
    <source>
        <dbReference type="Proteomes" id="UP000284006"/>
    </source>
</evidence>
<gene>
    <name evidence="3" type="ORF">D3872_20945</name>
</gene>
<dbReference type="Proteomes" id="UP000284006">
    <property type="component" value="Unassembled WGS sequence"/>
</dbReference>
<evidence type="ECO:0000259" key="2">
    <source>
        <dbReference type="Pfam" id="PF11795"/>
    </source>
</evidence>